<keyword evidence="2" id="KW-1185">Reference proteome</keyword>
<evidence type="ECO:0000313" key="2">
    <source>
        <dbReference type="Proteomes" id="UP001346149"/>
    </source>
</evidence>
<dbReference type="EMBL" id="JAXQNO010000001">
    <property type="protein sequence ID" value="KAK4804267.1"/>
    <property type="molecule type" value="Genomic_DNA"/>
</dbReference>
<comment type="caution">
    <text evidence="1">The sequence shown here is derived from an EMBL/GenBank/DDBJ whole genome shotgun (WGS) entry which is preliminary data.</text>
</comment>
<name>A0AAN7MF81_TRANT</name>
<gene>
    <name evidence="1" type="ORF">SAY86_004084</name>
</gene>
<accession>A0AAN7MF81</accession>
<evidence type="ECO:0000313" key="1">
    <source>
        <dbReference type="EMBL" id="KAK4804267.1"/>
    </source>
</evidence>
<proteinExistence type="predicted"/>
<sequence length="146" mass="16644">MSEVEASPGKKKAISLKESHIDLHLPGFELEWKFTFEPRKSLNDLGADSHICSDSKQEERKEEKGMGGFHGYLKSEHSLRCSPMALQVISSFDGCLLLLHFASGTKYVYKDLDKVNMLWGSLYRIKEMFGGLELELHEDYLYVAKP</sequence>
<reference evidence="1 2" key="1">
    <citation type="journal article" date="2023" name="Hortic Res">
        <title>Pangenome of water caltrop reveals structural variations and asymmetric subgenome divergence after allopolyploidization.</title>
        <authorList>
            <person name="Zhang X."/>
            <person name="Chen Y."/>
            <person name="Wang L."/>
            <person name="Yuan Y."/>
            <person name="Fang M."/>
            <person name="Shi L."/>
            <person name="Lu R."/>
            <person name="Comes H.P."/>
            <person name="Ma Y."/>
            <person name="Chen Y."/>
            <person name="Huang G."/>
            <person name="Zhou Y."/>
            <person name="Zheng Z."/>
            <person name="Qiu Y."/>
        </authorList>
    </citation>
    <scope>NUCLEOTIDE SEQUENCE [LARGE SCALE GENOMIC DNA]</scope>
    <source>
        <strain evidence="1">F231</strain>
    </source>
</reference>
<dbReference type="Proteomes" id="UP001346149">
    <property type="component" value="Unassembled WGS sequence"/>
</dbReference>
<dbReference type="AlphaFoldDB" id="A0AAN7MF81"/>
<organism evidence="1 2">
    <name type="scientific">Trapa natans</name>
    <name type="common">Water chestnut</name>
    <dbReference type="NCBI Taxonomy" id="22666"/>
    <lineage>
        <taxon>Eukaryota</taxon>
        <taxon>Viridiplantae</taxon>
        <taxon>Streptophyta</taxon>
        <taxon>Embryophyta</taxon>
        <taxon>Tracheophyta</taxon>
        <taxon>Spermatophyta</taxon>
        <taxon>Magnoliopsida</taxon>
        <taxon>eudicotyledons</taxon>
        <taxon>Gunneridae</taxon>
        <taxon>Pentapetalae</taxon>
        <taxon>rosids</taxon>
        <taxon>malvids</taxon>
        <taxon>Myrtales</taxon>
        <taxon>Lythraceae</taxon>
        <taxon>Trapa</taxon>
    </lineage>
</organism>
<protein>
    <submittedName>
        <fullName evidence="1">Uncharacterized protein</fullName>
    </submittedName>
</protein>